<proteinExistence type="predicted"/>
<dbReference type="AlphaFoldDB" id="A0A0H3WXW8"/>
<dbReference type="RefSeq" id="WP_053059396.1">
    <property type="nucleotide sequence ID" value="NZ_CP011807.3"/>
</dbReference>
<dbReference type="PANTHER" id="PTHR40661:SF3">
    <property type="entry name" value="FELS-1 PROPHAGE TRANSCRIPTIONAL REGULATOR"/>
    <property type="match status" value="1"/>
</dbReference>
<protein>
    <recommendedName>
        <fullName evidence="4">Peptidase S24/S26A/S26B/S26C domain-containing protein</fullName>
    </recommendedName>
</protein>
<dbReference type="Pfam" id="PF00717">
    <property type="entry name" value="Peptidase_S24"/>
    <property type="match status" value="1"/>
</dbReference>
<dbReference type="Gene3D" id="2.10.109.10">
    <property type="entry name" value="Umud Fragment, subunit A"/>
    <property type="match status" value="1"/>
</dbReference>
<dbReference type="InterPro" id="IPR015927">
    <property type="entry name" value="Peptidase_S24_S26A/B/C"/>
</dbReference>
<gene>
    <name evidence="5" type="ORF">AB870_03665</name>
</gene>
<dbReference type="Proteomes" id="UP000035651">
    <property type="component" value="Chromosome"/>
</dbReference>
<accession>A0A0H3WXW8</accession>
<evidence type="ECO:0000313" key="5">
    <source>
        <dbReference type="EMBL" id="AKM32480.2"/>
    </source>
</evidence>
<name>A0A0H3WXW8_9BURK</name>
<evidence type="ECO:0000256" key="2">
    <source>
        <dbReference type="ARBA" id="ARBA00023125"/>
    </source>
</evidence>
<dbReference type="GO" id="GO:0003677">
    <property type="term" value="F:DNA binding"/>
    <property type="evidence" value="ECO:0007669"/>
    <property type="project" value="UniProtKB-KW"/>
</dbReference>
<dbReference type="OrthoDB" id="7011085at2"/>
<dbReference type="InterPro" id="IPR036286">
    <property type="entry name" value="LexA/Signal_pep-like_sf"/>
</dbReference>
<dbReference type="InterPro" id="IPR010982">
    <property type="entry name" value="Lambda_DNA-bd_dom_sf"/>
</dbReference>
<keyword evidence="1" id="KW-0805">Transcription regulation</keyword>
<dbReference type="InterPro" id="IPR039418">
    <property type="entry name" value="LexA-like"/>
</dbReference>
<keyword evidence="2" id="KW-0238">DNA-binding</keyword>
<dbReference type="CDD" id="cd06529">
    <property type="entry name" value="S24_LexA-like"/>
    <property type="match status" value="1"/>
</dbReference>
<dbReference type="KEGG" id="pfg:AB870_03665"/>
<dbReference type="EMBL" id="CP011807">
    <property type="protein sequence ID" value="AKM32480.2"/>
    <property type="molecule type" value="Genomic_DNA"/>
</dbReference>
<keyword evidence="6" id="KW-1185">Reference proteome</keyword>
<evidence type="ECO:0000313" key="6">
    <source>
        <dbReference type="Proteomes" id="UP000035651"/>
    </source>
</evidence>
<evidence type="ECO:0000259" key="4">
    <source>
        <dbReference type="Pfam" id="PF00717"/>
    </source>
</evidence>
<organism evidence="5 6">
    <name type="scientific">Pandoraea faecigallinarum</name>
    <dbReference type="NCBI Taxonomy" id="656179"/>
    <lineage>
        <taxon>Bacteria</taxon>
        <taxon>Pseudomonadati</taxon>
        <taxon>Pseudomonadota</taxon>
        <taxon>Betaproteobacteria</taxon>
        <taxon>Burkholderiales</taxon>
        <taxon>Burkholderiaceae</taxon>
        <taxon>Pandoraea</taxon>
    </lineage>
</organism>
<evidence type="ECO:0000256" key="1">
    <source>
        <dbReference type="ARBA" id="ARBA00023015"/>
    </source>
</evidence>
<sequence>MSETQTAAAFIERLFTAIGHDNLYSWGRKVGITEGTMQTIKRGSIPKADGLLAISKATGKTVDWLLGADSEQGNANYSTRHSADTTPANTDEFVYIPRYDACASAGTGYWLGDEAQARFTMAFRRHWVENYLRARPEDLSVLRVKGDSMEDVLFDGDNILINRADTAATDGIFLITVDGELLVKRLQRLPGGRLQVISDNPDYPPFEVPVKEDDDQRAGFNVVGRVVWFGRQL</sequence>
<dbReference type="SUPFAM" id="SSF51306">
    <property type="entry name" value="LexA/Signal peptidase"/>
    <property type="match status" value="1"/>
</dbReference>
<reference evidence="5" key="1">
    <citation type="submission" date="2016-06" db="EMBL/GenBank/DDBJ databases">
        <title>Complete Genome Sequence of Pandoraea faecigallinarum DSM-23572.</title>
        <authorList>
            <person name="Yong D."/>
            <person name="Ee R."/>
            <person name="Lim Y.-L."/>
            <person name="Yin W.-F."/>
            <person name="Chan K.-G."/>
        </authorList>
    </citation>
    <scope>NUCLEOTIDE SEQUENCE</scope>
    <source>
        <strain evidence="5">DSM 23572</strain>
    </source>
</reference>
<dbReference type="PANTHER" id="PTHR40661">
    <property type="match status" value="1"/>
</dbReference>
<dbReference type="STRING" id="656179.AB870_03665"/>
<keyword evidence="3" id="KW-0804">Transcription</keyword>
<dbReference type="Gene3D" id="1.10.260.40">
    <property type="entry name" value="lambda repressor-like DNA-binding domains"/>
    <property type="match status" value="1"/>
</dbReference>
<feature type="domain" description="Peptidase S24/S26A/S26B/S26C" evidence="4">
    <location>
        <begin position="103"/>
        <end position="226"/>
    </location>
</feature>
<evidence type="ECO:0000256" key="3">
    <source>
        <dbReference type="ARBA" id="ARBA00023163"/>
    </source>
</evidence>